<keyword evidence="12" id="KW-0812">Transmembrane</keyword>
<accession>A0ABT2VLI5</accession>
<evidence type="ECO:0000256" key="9">
    <source>
        <dbReference type="ARBA" id="ARBA00048793"/>
    </source>
</evidence>
<dbReference type="InterPro" id="IPR013752">
    <property type="entry name" value="KPA_reductase"/>
</dbReference>
<evidence type="ECO:0000256" key="8">
    <source>
        <dbReference type="ARBA" id="ARBA00032024"/>
    </source>
</evidence>
<evidence type="ECO:0000256" key="12">
    <source>
        <dbReference type="SAM" id="Phobius"/>
    </source>
</evidence>
<comment type="similarity">
    <text evidence="2 10">Belongs to the ketopantoate reductase family.</text>
</comment>
<keyword evidence="12" id="KW-0472">Membrane</keyword>
<feature type="region of interest" description="Disordered" evidence="11">
    <location>
        <begin position="322"/>
        <end position="347"/>
    </location>
</feature>
<reference evidence="16" key="1">
    <citation type="submission" date="2023-07" db="EMBL/GenBank/DDBJ databases">
        <title>Study on multiphase classification of strain Alteromonas salexigens isolated from the Yellow Sea.</title>
        <authorList>
            <person name="Sun L."/>
        </authorList>
    </citation>
    <scope>NUCLEOTIDE SEQUENCE [LARGE SCALE GENOMIC DNA]</scope>
    <source>
        <strain evidence="16">ASW11-19</strain>
    </source>
</reference>
<comment type="function">
    <text evidence="10">Catalyzes the NADPH-dependent reduction of ketopantoate into pantoic acid.</text>
</comment>
<dbReference type="Pfam" id="PF02558">
    <property type="entry name" value="ApbA"/>
    <property type="match status" value="1"/>
</dbReference>
<evidence type="ECO:0000313" key="15">
    <source>
        <dbReference type="EMBL" id="MCU7553914.1"/>
    </source>
</evidence>
<dbReference type="InterPro" id="IPR003710">
    <property type="entry name" value="ApbA"/>
</dbReference>
<comment type="caution">
    <text evidence="15">The sequence shown here is derived from an EMBL/GenBank/DDBJ whole genome shotgun (WGS) entry which is preliminary data.</text>
</comment>
<gene>
    <name evidence="15" type="ORF">OCL06_04810</name>
</gene>
<keyword evidence="6 10" id="KW-0521">NADP</keyword>
<evidence type="ECO:0000259" key="14">
    <source>
        <dbReference type="Pfam" id="PF08546"/>
    </source>
</evidence>
<keyword evidence="7 10" id="KW-0560">Oxidoreductase</keyword>
<name>A0ABT2VLI5_9ALTE</name>
<dbReference type="InterPro" id="IPR013332">
    <property type="entry name" value="KPR_N"/>
</dbReference>
<dbReference type="EC" id="1.1.1.169" evidence="3 10"/>
<sequence>MEHSSEHQRPSHLVFGSGLIGSYIGAILTLNNQLPGVVARGSWLTRLGHPLTLTDYLGQREAVPPLMQDEQAKPAPADIVWLTVKCTAIKNIAAQLRPVLHTSTIIVCCQNGIGAYEMIKTQFPQHTVIRAVVPFNVVSLEPQHLHRGSEGTLALEATGTSSDKLILNALQHHMLSVGLVDDIYAMQWAKLQLNLGNGVNALAGVPVRTMLTQRGYRRVIAQLMDELLAVCRPMRIRLPRVARLPGWALPSVLRLPDCVFRRVAGQMLTIDDEVKTSMWWDLHNGRPTERGFMYGAVIEAGQQYGLRCNANRAINRLLQQAEQRSNRGEPESKLSPSELVSAIAGTK</sequence>
<dbReference type="Gene3D" id="3.40.50.720">
    <property type="entry name" value="NAD(P)-binding Rossmann-like Domain"/>
    <property type="match status" value="1"/>
</dbReference>
<dbReference type="Proteomes" id="UP001209257">
    <property type="component" value="Unassembled WGS sequence"/>
</dbReference>
<dbReference type="Pfam" id="PF08546">
    <property type="entry name" value="ApbA_C"/>
    <property type="match status" value="1"/>
</dbReference>
<dbReference type="InterPro" id="IPR008927">
    <property type="entry name" value="6-PGluconate_DH-like_C_sf"/>
</dbReference>
<feature type="transmembrane region" description="Helical" evidence="12">
    <location>
        <begin position="12"/>
        <end position="30"/>
    </location>
</feature>
<dbReference type="SUPFAM" id="SSF48179">
    <property type="entry name" value="6-phosphogluconate dehydrogenase C-terminal domain-like"/>
    <property type="match status" value="1"/>
</dbReference>
<dbReference type="EMBL" id="JAOTJC010000006">
    <property type="protein sequence ID" value="MCU7553914.1"/>
    <property type="molecule type" value="Genomic_DNA"/>
</dbReference>
<evidence type="ECO:0000256" key="3">
    <source>
        <dbReference type="ARBA" id="ARBA00013014"/>
    </source>
</evidence>
<dbReference type="PANTHER" id="PTHR43765">
    <property type="entry name" value="2-DEHYDROPANTOATE 2-REDUCTASE-RELATED"/>
    <property type="match status" value="1"/>
</dbReference>
<evidence type="ECO:0000256" key="7">
    <source>
        <dbReference type="ARBA" id="ARBA00023002"/>
    </source>
</evidence>
<dbReference type="Gene3D" id="1.10.1040.10">
    <property type="entry name" value="N-(1-d-carboxylethyl)-l-norvaline Dehydrogenase, domain 2"/>
    <property type="match status" value="1"/>
</dbReference>
<dbReference type="NCBIfam" id="TIGR00745">
    <property type="entry name" value="apbA_panE"/>
    <property type="match status" value="1"/>
</dbReference>
<evidence type="ECO:0000256" key="10">
    <source>
        <dbReference type="RuleBase" id="RU362068"/>
    </source>
</evidence>
<evidence type="ECO:0000313" key="16">
    <source>
        <dbReference type="Proteomes" id="UP001209257"/>
    </source>
</evidence>
<dbReference type="GO" id="GO:0008677">
    <property type="term" value="F:2-dehydropantoate 2-reductase activity"/>
    <property type="evidence" value="ECO:0007669"/>
    <property type="project" value="UniProtKB-EC"/>
</dbReference>
<protein>
    <recommendedName>
        <fullName evidence="4 10">2-dehydropantoate 2-reductase</fullName>
        <ecNumber evidence="3 10">1.1.1.169</ecNumber>
    </recommendedName>
    <alternativeName>
        <fullName evidence="8 10">Ketopantoate reductase</fullName>
    </alternativeName>
</protein>
<proteinExistence type="inferred from homology"/>
<evidence type="ECO:0000259" key="13">
    <source>
        <dbReference type="Pfam" id="PF02558"/>
    </source>
</evidence>
<feature type="domain" description="Ketopantoate reductase N-terminal" evidence="13">
    <location>
        <begin position="13"/>
        <end position="155"/>
    </location>
</feature>
<evidence type="ECO:0000256" key="1">
    <source>
        <dbReference type="ARBA" id="ARBA00004994"/>
    </source>
</evidence>
<feature type="domain" description="Ketopantoate reductase C-terminal" evidence="14">
    <location>
        <begin position="182"/>
        <end position="321"/>
    </location>
</feature>
<dbReference type="SUPFAM" id="SSF51735">
    <property type="entry name" value="NAD(P)-binding Rossmann-fold domains"/>
    <property type="match status" value="1"/>
</dbReference>
<keyword evidence="5 10" id="KW-0566">Pantothenate biosynthesis</keyword>
<organism evidence="15 16">
    <name type="scientific">Alteromonas salexigens</name>
    <dbReference type="NCBI Taxonomy" id="2982530"/>
    <lineage>
        <taxon>Bacteria</taxon>
        <taxon>Pseudomonadati</taxon>
        <taxon>Pseudomonadota</taxon>
        <taxon>Gammaproteobacteria</taxon>
        <taxon>Alteromonadales</taxon>
        <taxon>Alteromonadaceae</taxon>
        <taxon>Alteromonas/Salinimonas group</taxon>
        <taxon>Alteromonas</taxon>
    </lineage>
</organism>
<dbReference type="InterPro" id="IPR013328">
    <property type="entry name" value="6PGD_dom2"/>
</dbReference>
<dbReference type="InterPro" id="IPR050838">
    <property type="entry name" value="Ketopantoate_reductase"/>
</dbReference>
<evidence type="ECO:0000256" key="11">
    <source>
        <dbReference type="SAM" id="MobiDB-lite"/>
    </source>
</evidence>
<evidence type="ECO:0000256" key="4">
    <source>
        <dbReference type="ARBA" id="ARBA00019465"/>
    </source>
</evidence>
<dbReference type="InterPro" id="IPR036291">
    <property type="entry name" value="NAD(P)-bd_dom_sf"/>
</dbReference>
<comment type="catalytic activity">
    <reaction evidence="9 10">
        <text>(R)-pantoate + NADP(+) = 2-dehydropantoate + NADPH + H(+)</text>
        <dbReference type="Rhea" id="RHEA:16233"/>
        <dbReference type="ChEBI" id="CHEBI:11561"/>
        <dbReference type="ChEBI" id="CHEBI:15378"/>
        <dbReference type="ChEBI" id="CHEBI:15980"/>
        <dbReference type="ChEBI" id="CHEBI:57783"/>
        <dbReference type="ChEBI" id="CHEBI:58349"/>
        <dbReference type="EC" id="1.1.1.169"/>
    </reaction>
</comment>
<dbReference type="PANTHER" id="PTHR43765:SF2">
    <property type="entry name" value="2-DEHYDROPANTOATE 2-REDUCTASE"/>
    <property type="match status" value="1"/>
</dbReference>
<comment type="pathway">
    <text evidence="1 10">Cofactor biosynthesis; (R)-pantothenate biosynthesis; (R)-pantoate from 3-methyl-2-oxobutanoate: step 2/2.</text>
</comment>
<keyword evidence="12" id="KW-1133">Transmembrane helix</keyword>
<dbReference type="RefSeq" id="WP_262992612.1">
    <property type="nucleotide sequence ID" value="NZ_JAOTJC010000006.1"/>
</dbReference>
<keyword evidence="16" id="KW-1185">Reference proteome</keyword>
<evidence type="ECO:0000256" key="2">
    <source>
        <dbReference type="ARBA" id="ARBA00007870"/>
    </source>
</evidence>
<evidence type="ECO:0000256" key="5">
    <source>
        <dbReference type="ARBA" id="ARBA00022655"/>
    </source>
</evidence>
<evidence type="ECO:0000256" key="6">
    <source>
        <dbReference type="ARBA" id="ARBA00022857"/>
    </source>
</evidence>